<dbReference type="SUPFAM" id="SSF82199">
    <property type="entry name" value="SET domain"/>
    <property type="match status" value="1"/>
</dbReference>
<dbReference type="GO" id="GO:0000785">
    <property type="term" value="C:chromatin"/>
    <property type="evidence" value="ECO:0000318"/>
    <property type="project" value="GO_Central"/>
</dbReference>
<dbReference type="Gene3D" id="2.170.270.10">
    <property type="entry name" value="SET domain"/>
    <property type="match status" value="1"/>
</dbReference>
<keyword evidence="2" id="KW-1185">Reference proteome</keyword>
<dbReference type="PANTHER" id="PTHR47250">
    <property type="entry name" value="HISTONE-LYSINE N-METHYLTRANSFERASE SET-6"/>
    <property type="match status" value="1"/>
</dbReference>
<dbReference type="EnsemblMetazoa" id="PPA14966.1">
    <property type="protein sequence ID" value="PPA14966.1"/>
    <property type="gene ID" value="WBGene00104520"/>
</dbReference>
<name>A0A2A6BAG1_PRIPA</name>
<protein>
    <submittedName>
        <fullName evidence="1">Uncharacterized protein</fullName>
    </submittedName>
</protein>
<organism evidence="1 2">
    <name type="scientific">Pristionchus pacificus</name>
    <name type="common">Parasitic nematode worm</name>
    <dbReference type="NCBI Taxonomy" id="54126"/>
    <lineage>
        <taxon>Eukaryota</taxon>
        <taxon>Metazoa</taxon>
        <taxon>Ecdysozoa</taxon>
        <taxon>Nematoda</taxon>
        <taxon>Chromadorea</taxon>
        <taxon>Rhabditida</taxon>
        <taxon>Rhabditina</taxon>
        <taxon>Diplogasteromorpha</taxon>
        <taxon>Diplogasteroidea</taxon>
        <taxon>Neodiplogasteridae</taxon>
        <taxon>Pristionchus</taxon>
    </lineage>
</organism>
<accession>A0A8R1YJ28</accession>
<dbReference type="AlphaFoldDB" id="A0A2A6BAG1"/>
<sequence>MQLLAKKHLAAGGSPVSVDSNVKEMIRGIVSDESDDSIISVEVVDDQNGEESENESFDKDVNNEEQKKYYFERNKIKYKSKECYVNDTIVKEGLVKIFRNLERNPRTTPYLTEFDKDAIKIRLHNMGFRVSHTNKRKDIKEYIIDGYPYTMPKNYRYLGKKEDSFGYLRFYDTTSDSKADETEIPDYEYVEKSEFVMEDTDVRILRKAKRCDFLCTCDQTVGCQIETCECMQESAMRNGVVHQGLMRGRVGIVECCAMCPCRRSLKRCPSILKFRKIEFHAVRTHMGFALRVLQPVQRGVPILNFTGERVNYIQEEAENWAYTNANCSDQATREIRVDLSATPSSPTLAGSSELLYLNYGSSFGIDKRHCLCTQELCHDRKMMEWFSKLSYRQVLHAILTIPPSSRYFCCEAAAALYFFAAFKVLKRREEQKRKRIIERQQDAILKVSLIFL</sequence>
<dbReference type="InterPro" id="IPR053105">
    <property type="entry name" value="Class_V-like_SAM-MTase"/>
</dbReference>
<evidence type="ECO:0000313" key="1">
    <source>
        <dbReference type="EnsemblMetazoa" id="PPA14966.1"/>
    </source>
</evidence>
<accession>A0A2A6BAG1</accession>
<reference evidence="1" key="2">
    <citation type="submission" date="2022-06" db="UniProtKB">
        <authorList>
            <consortium name="EnsemblMetazoa"/>
        </authorList>
    </citation>
    <scope>IDENTIFICATION</scope>
    <source>
        <strain evidence="1">PS312</strain>
    </source>
</reference>
<dbReference type="GO" id="GO:0140938">
    <property type="term" value="F:histone H3 methyltransferase activity"/>
    <property type="evidence" value="ECO:0000318"/>
    <property type="project" value="GO_Central"/>
</dbReference>
<dbReference type="InterPro" id="IPR046341">
    <property type="entry name" value="SET_dom_sf"/>
</dbReference>
<gene>
    <name evidence="1" type="primary">WBGene00104520</name>
</gene>
<dbReference type="Proteomes" id="UP000005239">
    <property type="component" value="Unassembled WGS sequence"/>
</dbReference>
<reference evidence="2" key="1">
    <citation type="journal article" date="2008" name="Nat. Genet.">
        <title>The Pristionchus pacificus genome provides a unique perspective on nematode lifestyle and parasitism.</title>
        <authorList>
            <person name="Dieterich C."/>
            <person name="Clifton S.W."/>
            <person name="Schuster L.N."/>
            <person name="Chinwalla A."/>
            <person name="Delehaunty K."/>
            <person name="Dinkelacker I."/>
            <person name="Fulton L."/>
            <person name="Fulton R."/>
            <person name="Godfrey J."/>
            <person name="Minx P."/>
            <person name="Mitreva M."/>
            <person name="Roeseler W."/>
            <person name="Tian H."/>
            <person name="Witte H."/>
            <person name="Yang S.P."/>
            <person name="Wilson R.K."/>
            <person name="Sommer R.J."/>
        </authorList>
    </citation>
    <scope>NUCLEOTIDE SEQUENCE [LARGE SCALE GENOMIC DNA]</scope>
    <source>
        <strain evidence="2">PS312</strain>
    </source>
</reference>
<evidence type="ECO:0000313" key="2">
    <source>
        <dbReference type="Proteomes" id="UP000005239"/>
    </source>
</evidence>
<dbReference type="PANTHER" id="PTHR47250:SF3">
    <property type="entry name" value="HISTONE-LYSINE N-METHYLTRANSFERASE SET-6"/>
    <property type="match status" value="1"/>
</dbReference>
<proteinExistence type="predicted"/>